<sequence>MDISKIRELWQPNLRNLKAGMEWWNSKAEKFSVKELPTVENSIAMRIIQLENMVGKGSRTLDVGCGGGRFSFVLEAMGAEATATDFSSEMIKKALEKGKERGSKVRFSADNWHTVNLQEKNWEKQFDLVLAHMTPAVVSADTFLKLSEASRGWVIMVKPTRRTNSILDELNRLVKAEQDTKALDETMVYAFDLVWRTGGRPKFEYEEQIWKDDQPLEEAIKEYTLRISSTHELSDSDRETIREYLESIAVDGIVHEVSNTTIVVMYWHVN</sequence>
<protein>
    <submittedName>
        <fullName evidence="5">Methyltransferase family protein</fullName>
    </submittedName>
</protein>
<feature type="domain" description="Methyltransferase" evidence="4">
    <location>
        <begin position="56"/>
        <end position="137"/>
    </location>
</feature>
<dbReference type="Gene3D" id="3.40.50.150">
    <property type="entry name" value="Vaccinia Virus protein VP39"/>
    <property type="match status" value="1"/>
</dbReference>
<dbReference type="AlphaFoldDB" id="H5Y668"/>
<keyword evidence="1 5" id="KW-0489">Methyltransferase</keyword>
<dbReference type="GO" id="GO:0008168">
    <property type="term" value="F:methyltransferase activity"/>
    <property type="evidence" value="ECO:0007669"/>
    <property type="project" value="UniProtKB-KW"/>
</dbReference>
<organism evidence="5 6">
    <name type="scientific">Desulfosporosinus youngiae DSM 17734</name>
    <dbReference type="NCBI Taxonomy" id="768710"/>
    <lineage>
        <taxon>Bacteria</taxon>
        <taxon>Bacillati</taxon>
        <taxon>Bacillota</taxon>
        <taxon>Clostridia</taxon>
        <taxon>Eubacteriales</taxon>
        <taxon>Desulfitobacteriaceae</taxon>
        <taxon>Desulfosporosinus</taxon>
    </lineage>
</organism>
<keyword evidence="6" id="KW-1185">Reference proteome</keyword>
<keyword evidence="3" id="KW-0949">S-adenosyl-L-methionine</keyword>
<keyword evidence="2 5" id="KW-0808">Transferase</keyword>
<dbReference type="RefSeq" id="WP_007785818.1">
    <property type="nucleotide sequence ID" value="NZ_CM001441.1"/>
</dbReference>
<name>H5Y668_9FIRM</name>
<dbReference type="PANTHER" id="PTHR43464:SF19">
    <property type="entry name" value="UBIQUINONE BIOSYNTHESIS O-METHYLTRANSFERASE, MITOCHONDRIAL"/>
    <property type="match status" value="1"/>
</dbReference>
<dbReference type="InterPro" id="IPR029063">
    <property type="entry name" value="SAM-dependent_MTases_sf"/>
</dbReference>
<proteinExistence type="predicted"/>
<dbReference type="GO" id="GO:0032259">
    <property type="term" value="P:methylation"/>
    <property type="evidence" value="ECO:0007669"/>
    <property type="project" value="UniProtKB-KW"/>
</dbReference>
<evidence type="ECO:0000256" key="3">
    <source>
        <dbReference type="ARBA" id="ARBA00022691"/>
    </source>
</evidence>
<evidence type="ECO:0000259" key="4">
    <source>
        <dbReference type="Pfam" id="PF13847"/>
    </source>
</evidence>
<dbReference type="EMBL" id="CM001441">
    <property type="protein sequence ID" value="EHQ91078.1"/>
    <property type="molecule type" value="Genomic_DNA"/>
</dbReference>
<evidence type="ECO:0000313" key="5">
    <source>
        <dbReference type="EMBL" id="EHQ91078.1"/>
    </source>
</evidence>
<dbReference type="STRING" id="768710.DesyoDRAFT_4113"/>
<dbReference type="PANTHER" id="PTHR43464">
    <property type="entry name" value="METHYLTRANSFERASE"/>
    <property type="match status" value="1"/>
</dbReference>
<evidence type="ECO:0000313" key="6">
    <source>
        <dbReference type="Proteomes" id="UP000005104"/>
    </source>
</evidence>
<gene>
    <name evidence="5" type="ORF">DesyoDRAFT_4113</name>
</gene>
<dbReference type="OrthoDB" id="9791837at2"/>
<dbReference type="eggNOG" id="COG2890">
    <property type="taxonomic scope" value="Bacteria"/>
</dbReference>
<dbReference type="Proteomes" id="UP000005104">
    <property type="component" value="Chromosome"/>
</dbReference>
<accession>H5Y668</accession>
<dbReference type="SUPFAM" id="SSF53335">
    <property type="entry name" value="S-adenosyl-L-methionine-dependent methyltransferases"/>
    <property type="match status" value="1"/>
</dbReference>
<reference evidence="5 6" key="1">
    <citation type="submission" date="2011-11" db="EMBL/GenBank/DDBJ databases">
        <title>The Noncontiguous Finished genome of Desulfosporosinus youngiae DSM 17734.</title>
        <authorList>
            <consortium name="US DOE Joint Genome Institute (JGI-PGF)"/>
            <person name="Lucas S."/>
            <person name="Han J."/>
            <person name="Lapidus A."/>
            <person name="Cheng J.-F."/>
            <person name="Goodwin L."/>
            <person name="Pitluck S."/>
            <person name="Peters L."/>
            <person name="Ovchinnikova G."/>
            <person name="Lu M."/>
            <person name="Land M.L."/>
            <person name="Hauser L."/>
            <person name="Pester M."/>
            <person name="Spring S."/>
            <person name="Ollivier B."/>
            <person name="Rattei T."/>
            <person name="Klenk H.-P."/>
            <person name="Wagner M."/>
            <person name="Loy A."/>
            <person name="Woyke T.J."/>
        </authorList>
    </citation>
    <scope>NUCLEOTIDE SEQUENCE [LARGE SCALE GENOMIC DNA]</scope>
    <source>
        <strain evidence="5 6">DSM 17734</strain>
    </source>
</reference>
<dbReference type="Pfam" id="PF13847">
    <property type="entry name" value="Methyltransf_31"/>
    <property type="match status" value="1"/>
</dbReference>
<dbReference type="InterPro" id="IPR025714">
    <property type="entry name" value="Methyltranfer_dom"/>
</dbReference>
<evidence type="ECO:0000256" key="2">
    <source>
        <dbReference type="ARBA" id="ARBA00022679"/>
    </source>
</evidence>
<dbReference type="CDD" id="cd02440">
    <property type="entry name" value="AdoMet_MTases"/>
    <property type="match status" value="1"/>
</dbReference>
<dbReference type="HOGENOM" id="CLU_060275_2_0_9"/>
<evidence type="ECO:0000256" key="1">
    <source>
        <dbReference type="ARBA" id="ARBA00022603"/>
    </source>
</evidence>